<reference evidence="4" key="1">
    <citation type="submission" date="2021-01" db="EMBL/GenBank/DDBJ databases">
        <title>Providencia vermicola LLDRA6, a soil-borne Mn(II)-oxidizing bacterium, exploits a strategy of superoxide production coupled to hydrogen peroxide consumption to generate Mn oxides, as revealed by transcriptional up-regulation of genes for phenylacetic acid catabolism.</title>
        <authorList>
            <person name="Chen S."/>
            <person name="Ding Z."/>
            <person name="Chen J."/>
            <person name="Luo J."/>
            <person name="Ruan X."/>
            <person name="Li Z."/>
            <person name="Liao F."/>
            <person name="He J."/>
            <person name="Li D."/>
        </authorList>
    </citation>
    <scope>NUCLEOTIDE SEQUENCE [LARGE SCALE GENOMIC DNA]</scope>
    <source>
        <strain evidence="4">LLDRA6</strain>
    </source>
</reference>
<dbReference type="InterPro" id="IPR012902">
    <property type="entry name" value="N_methyl_site"/>
</dbReference>
<evidence type="ECO:0000256" key="2">
    <source>
        <dbReference type="SAM" id="Phobius"/>
    </source>
</evidence>
<protein>
    <submittedName>
        <fullName evidence="3">Prepilin-type N-terminal cleavage/methylation domain-containing protein</fullName>
    </submittedName>
</protein>
<keyword evidence="2" id="KW-0472">Membrane</keyword>
<dbReference type="Pfam" id="PF07963">
    <property type="entry name" value="N_methyl"/>
    <property type="match status" value="1"/>
</dbReference>
<dbReference type="InterPro" id="IPR045584">
    <property type="entry name" value="Pilin-like"/>
</dbReference>
<accession>A0ABX7AI16</accession>
<proteinExistence type="predicted"/>
<dbReference type="GeneID" id="92277627"/>
<comment type="subcellular location">
    <subcellularLocation>
        <location evidence="1">Membrane</location>
        <topology evidence="1">Single-pass membrane protein</topology>
    </subcellularLocation>
</comment>
<sequence length="253" mass="26483">MFKFYQNAQVEKKSLVQKLKALHTAKNQRGMTLLEIIIVLGIVGTIAAGVVVLAQRAFDSRAISEVVNNTNTLRVAMKDAYQRAPGYPVSKGTSGDYDIVSIKDATNSTEAIARLVQLGKVTTDEALNGISNDFINIGAGKTAANQGAEPGTGETPAKGKSGYKGFVVELNGLNQEQCRSILIQVGNLWDYAAVGASAPSGVYTVKTVVDMTVAPTGPVLRSLGTNGNVDLTPDAVAAVCVDAPTNSVILGTR</sequence>
<evidence type="ECO:0000313" key="4">
    <source>
        <dbReference type="Proteomes" id="UP000596157"/>
    </source>
</evidence>
<evidence type="ECO:0000256" key="1">
    <source>
        <dbReference type="ARBA" id="ARBA00004167"/>
    </source>
</evidence>
<organism evidence="3 4">
    <name type="scientific">Providencia manganoxydans</name>
    <dbReference type="NCBI Taxonomy" id="2923283"/>
    <lineage>
        <taxon>Bacteria</taxon>
        <taxon>Pseudomonadati</taxon>
        <taxon>Pseudomonadota</taxon>
        <taxon>Gammaproteobacteria</taxon>
        <taxon>Enterobacterales</taxon>
        <taxon>Morganellaceae</taxon>
        <taxon>Providencia</taxon>
    </lineage>
</organism>
<dbReference type="SUPFAM" id="SSF54523">
    <property type="entry name" value="Pili subunits"/>
    <property type="match status" value="1"/>
</dbReference>
<name>A0ABX7AI16_9GAMM</name>
<gene>
    <name evidence="3" type="ORF">JI723_02895</name>
</gene>
<keyword evidence="4" id="KW-1185">Reference proteome</keyword>
<dbReference type="EMBL" id="CP067099">
    <property type="protein sequence ID" value="QQO62954.1"/>
    <property type="molecule type" value="Genomic_DNA"/>
</dbReference>
<dbReference type="RefSeq" id="WP_272581102.1">
    <property type="nucleotide sequence ID" value="NZ_CP067099.1"/>
</dbReference>
<dbReference type="Proteomes" id="UP000596157">
    <property type="component" value="Chromosome"/>
</dbReference>
<dbReference type="Gene3D" id="3.30.1690.10">
    <property type="entry name" value="TcpA-like pilin"/>
    <property type="match status" value="1"/>
</dbReference>
<feature type="transmembrane region" description="Helical" evidence="2">
    <location>
        <begin position="33"/>
        <end position="54"/>
    </location>
</feature>
<dbReference type="PROSITE" id="PS00409">
    <property type="entry name" value="PROKAR_NTER_METHYL"/>
    <property type="match status" value="1"/>
</dbReference>
<dbReference type="NCBIfam" id="TIGR02532">
    <property type="entry name" value="IV_pilin_GFxxxE"/>
    <property type="match status" value="1"/>
</dbReference>
<keyword evidence="2" id="KW-1133">Transmembrane helix</keyword>
<evidence type="ECO:0000313" key="3">
    <source>
        <dbReference type="EMBL" id="QQO62954.1"/>
    </source>
</evidence>
<keyword evidence="2" id="KW-0812">Transmembrane</keyword>